<keyword evidence="1" id="KW-0472">Membrane</keyword>
<dbReference type="eggNOG" id="ENOG50306R1">
    <property type="taxonomic scope" value="Bacteria"/>
</dbReference>
<feature type="transmembrane region" description="Helical" evidence="1">
    <location>
        <begin position="34"/>
        <end position="55"/>
    </location>
</feature>
<keyword evidence="3" id="KW-1185">Reference proteome</keyword>
<organism evidence="2 3">
    <name type="scientific">Enterococcus phoeniculicola ATCC BAA-412</name>
    <dbReference type="NCBI Taxonomy" id="1158610"/>
    <lineage>
        <taxon>Bacteria</taxon>
        <taxon>Bacillati</taxon>
        <taxon>Bacillota</taxon>
        <taxon>Bacilli</taxon>
        <taxon>Lactobacillales</taxon>
        <taxon>Enterococcaceae</taxon>
        <taxon>Enterococcus</taxon>
    </lineage>
</organism>
<evidence type="ECO:0000313" key="3">
    <source>
        <dbReference type="Proteomes" id="UP000013785"/>
    </source>
</evidence>
<dbReference type="Proteomes" id="UP000013785">
    <property type="component" value="Unassembled WGS sequence"/>
</dbReference>
<gene>
    <name evidence="2" type="ORF">UC3_00133</name>
</gene>
<dbReference type="RefSeq" id="WP_010766820.1">
    <property type="nucleotide sequence ID" value="NZ_ASWE01000005.1"/>
</dbReference>
<evidence type="ECO:0000256" key="1">
    <source>
        <dbReference type="SAM" id="Phobius"/>
    </source>
</evidence>
<reference evidence="2 3" key="1">
    <citation type="submission" date="2013-02" db="EMBL/GenBank/DDBJ databases">
        <title>The Genome Sequence of Enterococcus phoeniculicola BAA-412.</title>
        <authorList>
            <consortium name="The Broad Institute Genome Sequencing Platform"/>
            <consortium name="The Broad Institute Genome Sequencing Center for Infectious Disease"/>
            <person name="Earl A.M."/>
            <person name="Gilmore M.S."/>
            <person name="Lebreton F."/>
            <person name="Walker B."/>
            <person name="Young S.K."/>
            <person name="Zeng Q."/>
            <person name="Gargeya S."/>
            <person name="Fitzgerald M."/>
            <person name="Haas B."/>
            <person name="Abouelleil A."/>
            <person name="Alvarado L."/>
            <person name="Arachchi H.M."/>
            <person name="Berlin A.M."/>
            <person name="Chapman S.B."/>
            <person name="Dewar J."/>
            <person name="Goldberg J."/>
            <person name="Griggs A."/>
            <person name="Gujja S."/>
            <person name="Hansen M."/>
            <person name="Howarth C."/>
            <person name="Imamovic A."/>
            <person name="Larimer J."/>
            <person name="McCowan C."/>
            <person name="Murphy C."/>
            <person name="Neiman D."/>
            <person name="Pearson M."/>
            <person name="Priest M."/>
            <person name="Roberts A."/>
            <person name="Saif S."/>
            <person name="Shea T."/>
            <person name="Sisk P."/>
            <person name="Sykes S."/>
            <person name="Wortman J."/>
            <person name="Nusbaum C."/>
            <person name="Birren B."/>
        </authorList>
    </citation>
    <scope>NUCLEOTIDE SEQUENCE [LARGE SCALE GENOMIC DNA]</scope>
    <source>
        <strain evidence="2 3">ATCC BAA-412</strain>
    </source>
</reference>
<dbReference type="AlphaFoldDB" id="R3X5A3"/>
<protein>
    <submittedName>
        <fullName evidence="2">Uncharacterized protein</fullName>
    </submittedName>
</protein>
<keyword evidence="1" id="KW-0812">Transmembrane</keyword>
<dbReference type="EMBL" id="AJAT01000005">
    <property type="protein sequence ID" value="EOL49230.1"/>
    <property type="molecule type" value="Genomic_DNA"/>
</dbReference>
<sequence>MKKNNPALMILVFVALCIGGGIILSAVLGLLSGLLWLAIKILIPLAIAIWLVRAITGKGRSRRYY</sequence>
<proteinExistence type="predicted"/>
<dbReference type="HOGENOM" id="CLU_187519_0_0_9"/>
<accession>R3X5A3</accession>
<feature type="transmembrane region" description="Helical" evidence="1">
    <location>
        <begin position="7"/>
        <end position="28"/>
    </location>
</feature>
<keyword evidence="1" id="KW-1133">Transmembrane helix</keyword>
<name>R3X5A3_9ENTE</name>
<evidence type="ECO:0000313" key="2">
    <source>
        <dbReference type="EMBL" id="EOL49230.1"/>
    </source>
</evidence>
<comment type="caution">
    <text evidence="2">The sequence shown here is derived from an EMBL/GenBank/DDBJ whole genome shotgun (WGS) entry which is preliminary data.</text>
</comment>
<dbReference type="PATRIC" id="fig|1158610.3.peg.109"/>